<proteinExistence type="predicted"/>
<feature type="compositionally biased region" description="Basic and acidic residues" evidence="1">
    <location>
        <begin position="100"/>
        <end position="115"/>
    </location>
</feature>
<name>E4ZVL2_LEPMJ</name>
<dbReference type="PANTHER" id="PTHR40642:SF1">
    <property type="entry name" value="YALI0F31295P"/>
    <property type="match status" value="1"/>
</dbReference>
<organism evidence="3">
    <name type="scientific">Leptosphaeria maculans (strain JN3 / isolate v23.1.3 / race Av1-4-5-6-7-8)</name>
    <name type="common">Blackleg fungus</name>
    <name type="synonym">Phoma lingam</name>
    <dbReference type="NCBI Taxonomy" id="985895"/>
    <lineage>
        <taxon>Eukaryota</taxon>
        <taxon>Fungi</taxon>
        <taxon>Dikarya</taxon>
        <taxon>Ascomycota</taxon>
        <taxon>Pezizomycotina</taxon>
        <taxon>Dothideomycetes</taxon>
        <taxon>Pleosporomycetidae</taxon>
        <taxon>Pleosporales</taxon>
        <taxon>Pleosporineae</taxon>
        <taxon>Leptosphaeriaceae</taxon>
        <taxon>Plenodomus</taxon>
        <taxon>Plenodomus lingam/Leptosphaeria maculans species complex</taxon>
    </lineage>
</organism>
<dbReference type="OMA" id="HQANGPD"/>
<evidence type="ECO:0000313" key="3">
    <source>
        <dbReference type="Proteomes" id="UP000002668"/>
    </source>
</evidence>
<dbReference type="STRING" id="985895.E4ZVL2"/>
<dbReference type="HOGENOM" id="CLU_086075_1_1_1"/>
<dbReference type="EMBL" id="FP929127">
    <property type="protein sequence ID" value="CBX95638.1"/>
    <property type="molecule type" value="Genomic_DNA"/>
</dbReference>
<keyword evidence="3" id="KW-1185">Reference proteome</keyword>
<dbReference type="OrthoDB" id="5422320at2759"/>
<dbReference type="Proteomes" id="UP000002668">
    <property type="component" value="Genome"/>
</dbReference>
<gene>
    <name evidence="2" type="ORF">LEMA_P027900.1</name>
</gene>
<feature type="region of interest" description="Disordered" evidence="1">
    <location>
        <begin position="52"/>
        <end position="183"/>
    </location>
</feature>
<feature type="compositionally biased region" description="Polar residues" evidence="1">
    <location>
        <begin position="85"/>
        <end position="96"/>
    </location>
</feature>
<dbReference type="eggNOG" id="ENOG502SA5E">
    <property type="taxonomic scope" value="Eukaryota"/>
</dbReference>
<dbReference type="InParanoid" id="E4ZVL2"/>
<evidence type="ECO:0000313" key="2">
    <source>
        <dbReference type="EMBL" id="CBX95638.1"/>
    </source>
</evidence>
<reference evidence="3" key="1">
    <citation type="journal article" date="2011" name="Nat. Commun.">
        <title>Effector diversification within compartments of the Leptosphaeria maculans genome affected by Repeat-Induced Point mutations.</title>
        <authorList>
            <person name="Rouxel T."/>
            <person name="Grandaubert J."/>
            <person name="Hane J.K."/>
            <person name="Hoede C."/>
            <person name="van de Wouw A.P."/>
            <person name="Couloux A."/>
            <person name="Dominguez V."/>
            <person name="Anthouard V."/>
            <person name="Bally P."/>
            <person name="Bourras S."/>
            <person name="Cozijnsen A.J."/>
            <person name="Ciuffetti L.M."/>
            <person name="Degrave A."/>
            <person name="Dilmaghani A."/>
            <person name="Duret L."/>
            <person name="Fudal I."/>
            <person name="Goodwin S.B."/>
            <person name="Gout L."/>
            <person name="Glaser N."/>
            <person name="Linglin J."/>
            <person name="Kema G.H.J."/>
            <person name="Lapalu N."/>
            <person name="Lawrence C.B."/>
            <person name="May K."/>
            <person name="Meyer M."/>
            <person name="Ollivier B."/>
            <person name="Poulain J."/>
            <person name="Schoch C.L."/>
            <person name="Simon A."/>
            <person name="Spatafora J.W."/>
            <person name="Stachowiak A."/>
            <person name="Turgeon B.G."/>
            <person name="Tyler B.M."/>
            <person name="Vincent D."/>
            <person name="Weissenbach J."/>
            <person name="Amselem J."/>
            <person name="Quesneville H."/>
            <person name="Oliver R.P."/>
            <person name="Wincker P."/>
            <person name="Balesdent M.-H."/>
            <person name="Howlett B.J."/>
        </authorList>
    </citation>
    <scope>NUCLEOTIDE SEQUENCE [LARGE SCALE GENOMIC DNA]</scope>
    <source>
        <strain evidence="3">JN3 / isolate v23.1.3 / race Av1-4-5-6-7-8</strain>
    </source>
</reference>
<evidence type="ECO:0000256" key="1">
    <source>
        <dbReference type="SAM" id="MobiDB-lite"/>
    </source>
</evidence>
<protein>
    <submittedName>
        <fullName evidence="2">Uncharacterized protein</fullName>
    </submittedName>
</protein>
<feature type="region of interest" description="Disordered" evidence="1">
    <location>
        <begin position="1"/>
        <end position="28"/>
    </location>
</feature>
<feature type="compositionally biased region" description="Acidic residues" evidence="1">
    <location>
        <begin position="10"/>
        <end position="22"/>
    </location>
</feature>
<sequence length="183" mass="20968">MIAQDHAEPTEEYFDVEPEDDLGYYPDGAKRTLTDEQIAIFRHSEIREILRERRSRYNHGDRSEGEVSGNELASADLPPHGHGSPKTTCAATSTGNAYVEDLKQKHSGPGEESKVQRWATSSARTKRRNKRNRDKYHAKKRAEREKEQGPNRKDSGDESDEWDPWHQATGPDAQKEEVFDLDY</sequence>
<feature type="compositionally biased region" description="Basic residues" evidence="1">
    <location>
        <begin position="124"/>
        <end position="141"/>
    </location>
</feature>
<dbReference type="AlphaFoldDB" id="E4ZVL2"/>
<feature type="compositionally biased region" description="Basic and acidic residues" evidence="1">
    <location>
        <begin position="142"/>
        <end position="156"/>
    </location>
</feature>
<dbReference type="Pfam" id="PF12720">
    <property type="entry name" value="DUF3807"/>
    <property type="match status" value="1"/>
</dbReference>
<dbReference type="InterPro" id="IPR024526">
    <property type="entry name" value="DUF3807"/>
</dbReference>
<feature type="compositionally biased region" description="Basic and acidic residues" evidence="1">
    <location>
        <begin position="173"/>
        <end position="183"/>
    </location>
</feature>
<dbReference type="GeneID" id="13288497"/>
<accession>E4ZVL2</accession>
<dbReference type="VEuPathDB" id="FungiDB:LEMA_P027900.1"/>
<dbReference type="PANTHER" id="PTHR40642">
    <property type="entry name" value="YALI0F31295P"/>
    <property type="match status" value="1"/>
</dbReference>